<protein>
    <submittedName>
        <fullName evidence="5">Ureidoglycolate hydrolase</fullName>
    </submittedName>
</protein>
<dbReference type="RefSeq" id="WP_070069986.1">
    <property type="nucleotide sequence ID" value="NZ_MKKK01000024.1"/>
</dbReference>
<dbReference type="PANTHER" id="PTHR21221:SF1">
    <property type="entry name" value="UREIDOGLYCOLATE LYASE"/>
    <property type="match status" value="1"/>
</dbReference>
<comment type="caution">
    <text evidence="5">The sequence shown here is derived from an EMBL/GenBank/DDBJ whole genome shotgun (WGS) entry which is preliminary data.</text>
</comment>
<dbReference type="CDD" id="cd20298">
    <property type="entry name" value="cupin_UAH"/>
    <property type="match status" value="1"/>
</dbReference>
<dbReference type="OrthoDB" id="9804602at2"/>
<evidence type="ECO:0000313" key="6">
    <source>
        <dbReference type="Proteomes" id="UP000185895"/>
    </source>
</evidence>
<dbReference type="InterPro" id="IPR007247">
    <property type="entry name" value="Ureidogly_lyase"/>
</dbReference>
<dbReference type="InterPro" id="IPR011051">
    <property type="entry name" value="RmlC_Cupin_sf"/>
</dbReference>
<gene>
    <name evidence="5" type="ORF">BJI46_12625</name>
</gene>
<dbReference type="PIRSF" id="PIRSF017306">
    <property type="entry name" value="Ureidogly_hydro"/>
    <property type="match status" value="1"/>
</dbReference>
<evidence type="ECO:0000256" key="2">
    <source>
        <dbReference type="ARBA" id="ARBA00022631"/>
    </source>
</evidence>
<comment type="catalytic activity">
    <reaction evidence="4">
        <text>(S)-ureidoglycolate = urea + glyoxylate</text>
        <dbReference type="Rhea" id="RHEA:11304"/>
        <dbReference type="ChEBI" id="CHEBI:16199"/>
        <dbReference type="ChEBI" id="CHEBI:36655"/>
        <dbReference type="ChEBI" id="CHEBI:57296"/>
        <dbReference type="EC" id="4.3.2.3"/>
    </reaction>
</comment>
<evidence type="ECO:0000256" key="1">
    <source>
        <dbReference type="ARBA" id="ARBA00011738"/>
    </source>
</evidence>
<comment type="subunit">
    <text evidence="1">Homodimer.</text>
</comment>
<keyword evidence="2" id="KW-0659">Purine metabolism</keyword>
<sequence>MHTVVRIQPLTKAAFAKFGDVIECEESEFFPINDGHTQRYHALSTIQCEGEGSSVGITIFRNVITTDLPLKISMLERHPYGSQSFIPMARQKFLIIVALASNADQPDEQHIYAFESNGLQGVTYAKGVWHHPLLSYESPSDFLVVDRISGGENCDVYQLSSPCVINY</sequence>
<name>A0A1E7R903_9GAMM</name>
<dbReference type="GO" id="GO:0000256">
    <property type="term" value="P:allantoin catabolic process"/>
    <property type="evidence" value="ECO:0007669"/>
    <property type="project" value="InterPro"/>
</dbReference>
<dbReference type="STRING" id="1262585.BJI46_12625"/>
<dbReference type="InterPro" id="IPR024060">
    <property type="entry name" value="Ureidoglycolate_lyase_dom_sf"/>
</dbReference>
<evidence type="ECO:0000256" key="3">
    <source>
        <dbReference type="ARBA" id="ARBA00023239"/>
    </source>
</evidence>
<reference evidence="5 6" key="1">
    <citation type="submission" date="2016-09" db="EMBL/GenBank/DDBJ databases">
        <authorList>
            <person name="Capua I."/>
            <person name="De Benedictis P."/>
            <person name="Joannis T."/>
            <person name="Lombin L.H."/>
            <person name="Cattoli G."/>
        </authorList>
    </citation>
    <scope>NUCLEOTIDE SEQUENCE [LARGE SCALE GENOMIC DNA]</scope>
    <source>
        <strain evidence="5 6">ANC 4671</strain>
    </source>
</reference>
<dbReference type="GO" id="GO:0050385">
    <property type="term" value="F:ureidoglycolate lyase activity"/>
    <property type="evidence" value="ECO:0007669"/>
    <property type="project" value="UniProtKB-EC"/>
</dbReference>
<organism evidence="5 6">
    <name type="scientific">Acinetobacter qingfengensis</name>
    <dbReference type="NCBI Taxonomy" id="1262585"/>
    <lineage>
        <taxon>Bacteria</taxon>
        <taxon>Pseudomonadati</taxon>
        <taxon>Pseudomonadota</taxon>
        <taxon>Gammaproteobacteria</taxon>
        <taxon>Moraxellales</taxon>
        <taxon>Moraxellaceae</taxon>
        <taxon>Acinetobacter</taxon>
    </lineage>
</organism>
<accession>A0A1E7R903</accession>
<evidence type="ECO:0000256" key="4">
    <source>
        <dbReference type="ARBA" id="ARBA00047684"/>
    </source>
</evidence>
<dbReference type="Pfam" id="PF04115">
    <property type="entry name" value="Ureidogly_lyase"/>
    <property type="match status" value="1"/>
</dbReference>
<dbReference type="AlphaFoldDB" id="A0A1E7R903"/>
<keyword evidence="5" id="KW-0378">Hydrolase</keyword>
<dbReference type="PANTHER" id="PTHR21221">
    <property type="entry name" value="UREIDOGLYCOLATE HYDROLASE"/>
    <property type="match status" value="1"/>
</dbReference>
<dbReference type="GO" id="GO:0004848">
    <property type="term" value="F:ureidoglycolate hydrolase activity"/>
    <property type="evidence" value="ECO:0007669"/>
    <property type="project" value="InterPro"/>
</dbReference>
<dbReference type="GO" id="GO:0006144">
    <property type="term" value="P:purine nucleobase metabolic process"/>
    <property type="evidence" value="ECO:0007669"/>
    <property type="project" value="UniProtKB-KW"/>
</dbReference>
<dbReference type="EMBL" id="MKKK01000024">
    <property type="protein sequence ID" value="OEY95765.1"/>
    <property type="molecule type" value="Genomic_DNA"/>
</dbReference>
<proteinExistence type="predicted"/>
<keyword evidence="6" id="KW-1185">Reference proteome</keyword>
<dbReference type="Gene3D" id="2.60.120.480">
    <property type="entry name" value="Ureidoglycolate hydrolase"/>
    <property type="match status" value="1"/>
</dbReference>
<dbReference type="Proteomes" id="UP000185895">
    <property type="component" value="Unassembled WGS sequence"/>
</dbReference>
<dbReference type="InterPro" id="IPR047233">
    <property type="entry name" value="UAH_cupin"/>
</dbReference>
<evidence type="ECO:0000313" key="5">
    <source>
        <dbReference type="EMBL" id="OEY95765.1"/>
    </source>
</evidence>
<dbReference type="SUPFAM" id="SSF51182">
    <property type="entry name" value="RmlC-like cupins"/>
    <property type="match status" value="1"/>
</dbReference>
<dbReference type="NCBIfam" id="NF009932">
    <property type="entry name" value="PRK13395.1"/>
    <property type="match status" value="1"/>
</dbReference>
<keyword evidence="3" id="KW-0456">Lyase</keyword>